<evidence type="ECO:0000313" key="1">
    <source>
        <dbReference type="EMBL" id="UYV74820.1"/>
    </source>
</evidence>
<sequence length="198" mass="23523">MECQLDNHDFFYPYIIDRRAFNSVINDKPRRRNSVTSCFQTNPGCVCNTMMAASVFDAIVEKTHCQRVFDIVILYWPITWSESIGCYWIHISDNARKHFPGGTFLHTEKFLPWPPERSPDLSPIENVWLPSDLLHIKTEEIIQTRQQQQKIDMDPELYTPKIENDCCDRDVWIHLRLFIGHDNNNRKLTWTQNFTHPR</sequence>
<dbReference type="InterPro" id="IPR036397">
    <property type="entry name" value="RNaseH_sf"/>
</dbReference>
<organism evidence="1 2">
    <name type="scientific">Cordylochernes scorpioides</name>
    <dbReference type="NCBI Taxonomy" id="51811"/>
    <lineage>
        <taxon>Eukaryota</taxon>
        <taxon>Metazoa</taxon>
        <taxon>Ecdysozoa</taxon>
        <taxon>Arthropoda</taxon>
        <taxon>Chelicerata</taxon>
        <taxon>Arachnida</taxon>
        <taxon>Pseudoscorpiones</taxon>
        <taxon>Cheliferoidea</taxon>
        <taxon>Chernetidae</taxon>
        <taxon>Cordylochernes</taxon>
    </lineage>
</organism>
<dbReference type="Gene3D" id="3.30.420.10">
    <property type="entry name" value="Ribonuclease H-like superfamily/Ribonuclease H"/>
    <property type="match status" value="1"/>
</dbReference>
<name>A0ABY6L5X0_9ARAC</name>
<reference evidence="1 2" key="1">
    <citation type="submission" date="2022-01" db="EMBL/GenBank/DDBJ databases">
        <title>A chromosomal length assembly of Cordylochernes scorpioides.</title>
        <authorList>
            <person name="Zeh D."/>
            <person name="Zeh J."/>
        </authorList>
    </citation>
    <scope>NUCLEOTIDE SEQUENCE [LARGE SCALE GENOMIC DNA]</scope>
    <source>
        <strain evidence="1">IN4F17</strain>
        <tissue evidence="1">Whole Body</tissue>
    </source>
</reference>
<keyword evidence="2" id="KW-1185">Reference proteome</keyword>
<protein>
    <submittedName>
        <fullName evidence="1">Uncharacterized protein</fullName>
    </submittedName>
</protein>
<evidence type="ECO:0000313" key="2">
    <source>
        <dbReference type="Proteomes" id="UP001235939"/>
    </source>
</evidence>
<dbReference type="EMBL" id="CP092874">
    <property type="protein sequence ID" value="UYV74820.1"/>
    <property type="molecule type" value="Genomic_DNA"/>
</dbReference>
<proteinExistence type="predicted"/>
<gene>
    <name evidence="1" type="ORF">LAZ67_12001134</name>
</gene>
<dbReference type="Proteomes" id="UP001235939">
    <property type="component" value="Chromosome 12"/>
</dbReference>
<accession>A0ABY6L5X0</accession>